<keyword evidence="1" id="KW-0472">Membrane</keyword>
<feature type="transmembrane region" description="Helical" evidence="1">
    <location>
        <begin position="33"/>
        <end position="55"/>
    </location>
</feature>
<accession>X1HQ74</accession>
<protein>
    <submittedName>
        <fullName evidence="2">Uncharacterized protein</fullName>
    </submittedName>
</protein>
<dbReference type="AlphaFoldDB" id="X1HQ74"/>
<gene>
    <name evidence="2" type="ORF">S03H2_43589</name>
</gene>
<evidence type="ECO:0000313" key="2">
    <source>
        <dbReference type="EMBL" id="GAH71622.1"/>
    </source>
</evidence>
<keyword evidence="1" id="KW-1133">Transmembrane helix</keyword>
<organism evidence="2">
    <name type="scientific">marine sediment metagenome</name>
    <dbReference type="NCBI Taxonomy" id="412755"/>
    <lineage>
        <taxon>unclassified sequences</taxon>
        <taxon>metagenomes</taxon>
        <taxon>ecological metagenomes</taxon>
    </lineage>
</organism>
<evidence type="ECO:0000256" key="1">
    <source>
        <dbReference type="SAM" id="Phobius"/>
    </source>
</evidence>
<name>X1HQ74_9ZZZZ</name>
<feature type="non-terminal residue" evidence="2">
    <location>
        <position position="63"/>
    </location>
</feature>
<reference evidence="2" key="1">
    <citation type="journal article" date="2014" name="Front. Microbiol.">
        <title>High frequency of phylogenetically diverse reductive dehalogenase-homologous genes in deep subseafloor sedimentary metagenomes.</title>
        <authorList>
            <person name="Kawai M."/>
            <person name="Futagami T."/>
            <person name="Toyoda A."/>
            <person name="Takaki Y."/>
            <person name="Nishi S."/>
            <person name="Hori S."/>
            <person name="Arai W."/>
            <person name="Tsubouchi T."/>
            <person name="Morono Y."/>
            <person name="Uchiyama I."/>
            <person name="Ito T."/>
            <person name="Fujiyama A."/>
            <person name="Inagaki F."/>
            <person name="Takami H."/>
        </authorList>
    </citation>
    <scope>NUCLEOTIDE SEQUENCE</scope>
    <source>
        <strain evidence="2">Expedition CK06-06</strain>
    </source>
</reference>
<proteinExistence type="predicted"/>
<sequence>MFEDIPFIIGFMMFSVIFSYILLKYVPPPFSEVIKGLAVVGIVIHELCHYVMCIVTRSPIEKV</sequence>
<dbReference type="EMBL" id="BARU01027206">
    <property type="protein sequence ID" value="GAH71622.1"/>
    <property type="molecule type" value="Genomic_DNA"/>
</dbReference>
<comment type="caution">
    <text evidence="2">The sequence shown here is derived from an EMBL/GenBank/DDBJ whole genome shotgun (WGS) entry which is preliminary data.</text>
</comment>
<feature type="transmembrane region" description="Helical" evidence="1">
    <location>
        <begin position="7"/>
        <end position="27"/>
    </location>
</feature>
<keyword evidence="1" id="KW-0812">Transmembrane</keyword>